<keyword evidence="4" id="KW-0342">GTP-binding</keyword>
<comment type="similarity">
    <text evidence="1">Belongs to the TRAFAC class dynamin-like GTPase superfamily. IRG family.</text>
</comment>
<dbReference type="SUPFAM" id="SSF52540">
    <property type="entry name" value="P-loop containing nucleoside triphosphate hydrolases"/>
    <property type="match status" value="1"/>
</dbReference>
<keyword evidence="7" id="KW-1185">Reference proteome</keyword>
<reference evidence="6 7" key="1">
    <citation type="submission" date="2023-09" db="EMBL/GenBank/DDBJ databases">
        <authorList>
            <person name="Wang M."/>
        </authorList>
    </citation>
    <scope>NUCLEOTIDE SEQUENCE [LARGE SCALE GENOMIC DNA]</scope>
    <source>
        <strain evidence="6">GT-2023</strain>
        <tissue evidence="6">Liver</tissue>
    </source>
</reference>
<organism evidence="6 7">
    <name type="scientific">Cirrhinus molitorella</name>
    <name type="common">mud carp</name>
    <dbReference type="NCBI Taxonomy" id="172907"/>
    <lineage>
        <taxon>Eukaryota</taxon>
        <taxon>Metazoa</taxon>
        <taxon>Chordata</taxon>
        <taxon>Craniata</taxon>
        <taxon>Vertebrata</taxon>
        <taxon>Euteleostomi</taxon>
        <taxon>Actinopterygii</taxon>
        <taxon>Neopterygii</taxon>
        <taxon>Teleostei</taxon>
        <taxon>Ostariophysi</taxon>
        <taxon>Cypriniformes</taxon>
        <taxon>Cyprinidae</taxon>
        <taxon>Labeoninae</taxon>
        <taxon>Labeonini</taxon>
        <taxon>Cirrhinus</taxon>
    </lineage>
</organism>
<feature type="domain" description="IRG-type G" evidence="5">
    <location>
        <begin position="1"/>
        <end position="140"/>
    </location>
</feature>
<name>A0ABR3NSZ3_9TELE</name>
<protein>
    <recommendedName>
        <fullName evidence="5">IRG-type G domain-containing protein</fullName>
    </recommendedName>
</protein>
<dbReference type="Pfam" id="PF05049">
    <property type="entry name" value="IIGP"/>
    <property type="match status" value="1"/>
</dbReference>
<dbReference type="PANTHER" id="PTHR32341:SF10">
    <property type="entry name" value="INTERFERON-INDUCIBLE GTPASE 5"/>
    <property type="match status" value="1"/>
</dbReference>
<dbReference type="PROSITE" id="PS51716">
    <property type="entry name" value="G_IRG"/>
    <property type="match status" value="1"/>
</dbReference>
<dbReference type="InterPro" id="IPR027417">
    <property type="entry name" value="P-loop_NTPase"/>
</dbReference>
<evidence type="ECO:0000313" key="7">
    <source>
        <dbReference type="Proteomes" id="UP001558613"/>
    </source>
</evidence>
<evidence type="ECO:0000256" key="1">
    <source>
        <dbReference type="ARBA" id="ARBA00005429"/>
    </source>
</evidence>
<evidence type="ECO:0000256" key="4">
    <source>
        <dbReference type="ARBA" id="ARBA00023134"/>
    </source>
</evidence>
<proteinExistence type="inferred from homology"/>
<comment type="caution">
    <text evidence="6">The sequence shown here is derived from an EMBL/GenBank/DDBJ whole genome shotgun (WGS) entry which is preliminary data.</text>
</comment>
<dbReference type="PANTHER" id="PTHR32341">
    <property type="entry name" value="INTERFERON-INDUCIBLE GTPASE"/>
    <property type="match status" value="1"/>
</dbReference>
<sequence>MEPKAYLHPKYKNVKVWDLPGIGTPNFKANEYLNLVEFERYDFFIIIASDRFRECHTQLATEITRMEKKFYFVRSKMDSIIDAEKRKKSFDQKRTLDTIREDCEKGLRKIGVEDPIVFLISSFELGKHDLNLLQERIEKELPQNKRRVLMLALPNITLKINEKKKKVLEENIGKVALLSAMVAAVPVPGLSIAVDAALIAKELRKYYSAFGLDDPSLQKLCRTSGKTLQEVKSLMKSPFHQGISTTSVLTVLGATAILISEDVVELCVSFIPIIGSVVAGGMSYLTVSKMLKKALNDIADDSRNVRWHQWRAQCKCKNDKNIQQHL</sequence>
<dbReference type="EMBL" id="JAYMGO010000002">
    <property type="protein sequence ID" value="KAL1279711.1"/>
    <property type="molecule type" value="Genomic_DNA"/>
</dbReference>
<dbReference type="Proteomes" id="UP001558613">
    <property type="component" value="Unassembled WGS sequence"/>
</dbReference>
<keyword evidence="3" id="KW-0378">Hydrolase</keyword>
<evidence type="ECO:0000313" key="6">
    <source>
        <dbReference type="EMBL" id="KAL1279711.1"/>
    </source>
</evidence>
<dbReference type="InterPro" id="IPR030385">
    <property type="entry name" value="G_IRG_dom"/>
</dbReference>
<evidence type="ECO:0000259" key="5">
    <source>
        <dbReference type="PROSITE" id="PS51716"/>
    </source>
</evidence>
<evidence type="ECO:0000256" key="3">
    <source>
        <dbReference type="ARBA" id="ARBA00022801"/>
    </source>
</evidence>
<keyword evidence="2" id="KW-0547">Nucleotide-binding</keyword>
<dbReference type="InterPro" id="IPR051515">
    <property type="entry name" value="IRG"/>
</dbReference>
<dbReference type="Gene3D" id="3.40.50.300">
    <property type="entry name" value="P-loop containing nucleotide triphosphate hydrolases"/>
    <property type="match status" value="1"/>
</dbReference>
<gene>
    <name evidence="6" type="ORF">QQF64_014311</name>
</gene>
<dbReference type="InterPro" id="IPR007743">
    <property type="entry name" value="Immunity-related_GTPase-like"/>
</dbReference>
<evidence type="ECO:0000256" key="2">
    <source>
        <dbReference type="ARBA" id="ARBA00022741"/>
    </source>
</evidence>
<accession>A0ABR3NSZ3</accession>